<dbReference type="InterPro" id="IPR019349">
    <property type="entry name" value="Ribosomal_mS35_mit"/>
</dbReference>
<dbReference type="PANTHER" id="PTHR13490">
    <property type="entry name" value="MITOCHONDRIAL 28S RIBOSOMAL PROTEIN S28"/>
    <property type="match status" value="1"/>
</dbReference>
<dbReference type="InterPro" id="IPR039848">
    <property type="entry name" value="Ribosomal_mS35_mt"/>
</dbReference>
<dbReference type="Pfam" id="PF10213">
    <property type="entry name" value="MRP-S28"/>
    <property type="match status" value="1"/>
</dbReference>
<feature type="domain" description="Small ribosomal subunit protein mS35 mitochondrial conserved" evidence="1">
    <location>
        <begin position="45"/>
        <end position="165"/>
    </location>
</feature>
<dbReference type="GO" id="GO:0005763">
    <property type="term" value="C:mitochondrial small ribosomal subunit"/>
    <property type="evidence" value="ECO:0007669"/>
    <property type="project" value="TreeGrafter"/>
</dbReference>
<proteinExistence type="predicted"/>
<dbReference type="AlphaFoldDB" id="A0A4S2N1J4"/>
<sequence>MEFEDFKFDDISSIGHGQLEQHREIRQYARVMAYEMPRLFDLAKPFEAPTGETPLRFRYTTYMGEEFPAQAKVVVEFSPADLPLTEQEQHKLIKLVRMRYNPDTHTVKMACERFEHPAQNKRYLLDKIDELVTEAKDKTDTFEDIPFDFRHHKPKKMPVAFPEEWIEIAKQKEQERLARQASAADPLSQY</sequence>
<evidence type="ECO:0000259" key="1">
    <source>
        <dbReference type="Pfam" id="PF10213"/>
    </source>
</evidence>
<accession>A0A4S2N1J4</accession>
<gene>
    <name evidence="2" type="ORF">EX30DRAFT_304845</name>
</gene>
<dbReference type="GO" id="GO:0003735">
    <property type="term" value="F:structural constituent of ribosome"/>
    <property type="evidence" value="ECO:0007669"/>
    <property type="project" value="InterPro"/>
</dbReference>
<organism evidence="2 3">
    <name type="scientific">Ascodesmis nigricans</name>
    <dbReference type="NCBI Taxonomy" id="341454"/>
    <lineage>
        <taxon>Eukaryota</taxon>
        <taxon>Fungi</taxon>
        <taxon>Dikarya</taxon>
        <taxon>Ascomycota</taxon>
        <taxon>Pezizomycotina</taxon>
        <taxon>Pezizomycetes</taxon>
        <taxon>Pezizales</taxon>
        <taxon>Ascodesmidaceae</taxon>
        <taxon>Ascodesmis</taxon>
    </lineage>
</organism>
<evidence type="ECO:0000313" key="3">
    <source>
        <dbReference type="Proteomes" id="UP000298138"/>
    </source>
</evidence>
<evidence type="ECO:0000313" key="2">
    <source>
        <dbReference type="EMBL" id="TGZ83012.1"/>
    </source>
</evidence>
<dbReference type="FunCoup" id="A0A4S2N1J4">
    <property type="interactions" value="119"/>
</dbReference>
<protein>
    <recommendedName>
        <fullName evidence="1">Small ribosomal subunit protein mS35 mitochondrial conserved domain-containing protein</fullName>
    </recommendedName>
</protein>
<name>A0A4S2N1J4_9PEZI</name>
<dbReference type="PANTHER" id="PTHR13490:SF0">
    <property type="entry name" value="SMALL RIBOSOMAL SUBUNIT PROTEIN MS35"/>
    <property type="match status" value="1"/>
</dbReference>
<dbReference type="InParanoid" id="A0A4S2N1J4"/>
<keyword evidence="3" id="KW-1185">Reference proteome</keyword>
<dbReference type="EMBL" id="ML220114">
    <property type="protein sequence ID" value="TGZ83012.1"/>
    <property type="molecule type" value="Genomic_DNA"/>
</dbReference>
<dbReference type="Proteomes" id="UP000298138">
    <property type="component" value="Unassembled WGS sequence"/>
</dbReference>
<reference evidence="2 3" key="1">
    <citation type="submission" date="2019-04" db="EMBL/GenBank/DDBJ databases">
        <title>Comparative genomics and transcriptomics to analyze fruiting body development in filamentous ascomycetes.</title>
        <authorList>
            <consortium name="DOE Joint Genome Institute"/>
            <person name="Lutkenhaus R."/>
            <person name="Traeger S."/>
            <person name="Breuer J."/>
            <person name="Kuo A."/>
            <person name="Lipzen A."/>
            <person name="Pangilinan J."/>
            <person name="Dilworth D."/>
            <person name="Sandor L."/>
            <person name="Poggeler S."/>
            <person name="Barry K."/>
            <person name="Grigoriev I.V."/>
            <person name="Nowrousian M."/>
        </authorList>
    </citation>
    <scope>NUCLEOTIDE SEQUENCE [LARGE SCALE GENOMIC DNA]</scope>
    <source>
        <strain evidence="2 3">CBS 389.68</strain>
    </source>
</reference>
<dbReference type="STRING" id="341454.A0A4S2N1J4"/>
<dbReference type="GO" id="GO:0032543">
    <property type="term" value="P:mitochondrial translation"/>
    <property type="evidence" value="ECO:0007669"/>
    <property type="project" value="InterPro"/>
</dbReference>
<dbReference type="OrthoDB" id="283424at2759"/>